<reference evidence="1 2" key="1">
    <citation type="journal article" date="2015" name="Nature">
        <title>rRNA introns, odd ribosomes, and small enigmatic genomes across a large radiation of phyla.</title>
        <authorList>
            <person name="Brown C.T."/>
            <person name="Hug L.A."/>
            <person name="Thomas B.C."/>
            <person name="Sharon I."/>
            <person name="Castelle C.J."/>
            <person name="Singh A."/>
            <person name="Wilkins M.J."/>
            <person name="Williams K.H."/>
            <person name="Banfield J.F."/>
        </authorList>
    </citation>
    <scope>NUCLEOTIDE SEQUENCE [LARGE SCALE GENOMIC DNA]</scope>
</reference>
<accession>A0A0G0MP88</accession>
<dbReference type="InterPro" id="IPR013320">
    <property type="entry name" value="ConA-like_dom_sf"/>
</dbReference>
<comment type="caution">
    <text evidence="1">The sequence shown here is derived from an EMBL/GenBank/DDBJ whole genome shotgun (WGS) entry which is preliminary data.</text>
</comment>
<name>A0A0G0MP88_9BACT</name>
<protein>
    <submittedName>
        <fullName evidence="1">Uncharacterized protein</fullName>
    </submittedName>
</protein>
<sequence length="79" mass="8783">MSTKKDRVLCEYLRADWLRLVDILPDLSICILAQICPKIKGQNGQIDDARVYNYALTASQVKLLMNEGAVRFGPSTGSP</sequence>
<dbReference type="Gene3D" id="2.60.120.200">
    <property type="match status" value="1"/>
</dbReference>
<gene>
    <name evidence="1" type="ORF">US86_C0004G0019</name>
</gene>
<organism evidence="1 2">
    <name type="scientific">Candidatus Daviesbacteria bacterium GW2011_GWA2_38_24</name>
    <dbReference type="NCBI Taxonomy" id="1618422"/>
    <lineage>
        <taxon>Bacteria</taxon>
        <taxon>Candidatus Daviesiibacteriota</taxon>
    </lineage>
</organism>
<proteinExistence type="predicted"/>
<dbReference type="SUPFAM" id="SSF49899">
    <property type="entry name" value="Concanavalin A-like lectins/glucanases"/>
    <property type="match status" value="1"/>
</dbReference>
<evidence type="ECO:0000313" key="2">
    <source>
        <dbReference type="Proteomes" id="UP000034235"/>
    </source>
</evidence>
<dbReference type="EMBL" id="LBUP01000004">
    <property type="protein sequence ID" value="KKQ66701.1"/>
    <property type="molecule type" value="Genomic_DNA"/>
</dbReference>
<dbReference type="AlphaFoldDB" id="A0A0G0MP88"/>
<evidence type="ECO:0000313" key="1">
    <source>
        <dbReference type="EMBL" id="KKQ66701.1"/>
    </source>
</evidence>
<dbReference type="Proteomes" id="UP000034235">
    <property type="component" value="Unassembled WGS sequence"/>
</dbReference>